<dbReference type="AlphaFoldDB" id="A0A1S1X1J5"/>
<name>A0A1S1X1J5_9NEIS</name>
<dbReference type="OrthoDB" id="8717392at2"/>
<accession>A0A1S1X1J5</accession>
<gene>
    <name evidence="1" type="ORF">BI347_07100</name>
</gene>
<dbReference type="Proteomes" id="UP000180088">
    <property type="component" value="Unassembled WGS sequence"/>
</dbReference>
<protein>
    <recommendedName>
        <fullName evidence="3">Chemotaxis phosphatase CheX-like domain-containing protein</fullName>
    </recommendedName>
</protein>
<organism evidence="1 2">
    <name type="scientific">Chromobacterium sphagni</name>
    <dbReference type="NCBI Taxonomy" id="1903179"/>
    <lineage>
        <taxon>Bacteria</taxon>
        <taxon>Pseudomonadati</taxon>
        <taxon>Pseudomonadota</taxon>
        <taxon>Betaproteobacteria</taxon>
        <taxon>Neisseriales</taxon>
        <taxon>Chromobacteriaceae</taxon>
        <taxon>Chromobacterium</taxon>
    </lineage>
</organism>
<dbReference type="EMBL" id="MKCS01000001">
    <property type="protein sequence ID" value="OHX13299.1"/>
    <property type="molecule type" value="Genomic_DNA"/>
</dbReference>
<sequence>MISAAAAESLDLICRQALLDSCGACMVHALGQAMPKGDPAANELILLNISSYHFRFAMLFHFDDSPALRAQLASWTRSHAPLDRHALRDAHGEMANLISGAVNRSLCVPFRHVGMSTPLGLGGGCLRHIDMLGAALRRGYEVEMAEGARFWMTTCLYLSTGASLDFRYRPPMLVEESAGELELF</sequence>
<dbReference type="STRING" id="1903179.BI347_07100"/>
<comment type="caution">
    <text evidence="1">The sequence shown here is derived from an EMBL/GenBank/DDBJ whole genome shotgun (WGS) entry which is preliminary data.</text>
</comment>
<proteinExistence type="predicted"/>
<dbReference type="RefSeq" id="WP_071115583.1">
    <property type="nucleotide sequence ID" value="NZ_MKCS01000001.1"/>
</dbReference>
<evidence type="ECO:0008006" key="3">
    <source>
        <dbReference type="Google" id="ProtNLM"/>
    </source>
</evidence>
<evidence type="ECO:0000313" key="1">
    <source>
        <dbReference type="EMBL" id="OHX13299.1"/>
    </source>
</evidence>
<reference evidence="1 2" key="1">
    <citation type="submission" date="2016-09" db="EMBL/GenBank/DDBJ databases">
        <title>Chromobacterium muskegensis sp. nov., an insecticidal bacterium isolated from Sphagnum bogs.</title>
        <authorList>
            <person name="Sparks M.E."/>
            <person name="Blackburn M.B."/>
            <person name="Gundersen-Rindal D.E."/>
            <person name="Mitchell A."/>
            <person name="Farrar R."/>
            <person name="Kuhar D."/>
        </authorList>
    </citation>
    <scope>NUCLEOTIDE SEQUENCE [LARGE SCALE GENOMIC DNA]</scope>
    <source>
        <strain evidence="1 2">37-2</strain>
    </source>
</reference>
<evidence type="ECO:0000313" key="2">
    <source>
        <dbReference type="Proteomes" id="UP000180088"/>
    </source>
</evidence>